<gene>
    <name evidence="1" type="ORF">K0M31_009655</name>
</gene>
<dbReference type="EMBL" id="JAHYIQ010000023">
    <property type="protein sequence ID" value="KAK1122433.1"/>
    <property type="molecule type" value="Genomic_DNA"/>
</dbReference>
<name>A0AA40KJ81_9HYME</name>
<keyword evidence="2" id="KW-1185">Reference proteome</keyword>
<reference evidence="1" key="1">
    <citation type="submission" date="2021-10" db="EMBL/GenBank/DDBJ databases">
        <title>Melipona bicolor Genome sequencing and assembly.</title>
        <authorList>
            <person name="Araujo N.S."/>
            <person name="Arias M.C."/>
        </authorList>
    </citation>
    <scope>NUCLEOTIDE SEQUENCE</scope>
    <source>
        <strain evidence="1">USP_2M_L1-L4_2017</strain>
        <tissue evidence="1">Whole body</tissue>
    </source>
</reference>
<evidence type="ECO:0000313" key="1">
    <source>
        <dbReference type="EMBL" id="KAK1122433.1"/>
    </source>
</evidence>
<comment type="caution">
    <text evidence="1">The sequence shown here is derived from an EMBL/GenBank/DDBJ whole genome shotgun (WGS) entry which is preliminary data.</text>
</comment>
<sequence>MCHAGGVYYLGRKSARFNGPTSQIGLVDRSVETNQTSILIIQIAEHRLAQGSQSATEIITRWDLLVNSGTIRFRRHQIRKEDLFPSHNARDPRCVCSSVSRRRLSIREALTLPVHQSISNLDAPELLQMQLGELISPALKKSGTLLTRCPQRNLRGPN</sequence>
<protein>
    <submittedName>
        <fullName evidence="1">Uncharacterized protein</fullName>
    </submittedName>
</protein>
<organism evidence="1 2">
    <name type="scientific">Melipona bicolor</name>
    <dbReference type="NCBI Taxonomy" id="60889"/>
    <lineage>
        <taxon>Eukaryota</taxon>
        <taxon>Metazoa</taxon>
        <taxon>Ecdysozoa</taxon>
        <taxon>Arthropoda</taxon>
        <taxon>Hexapoda</taxon>
        <taxon>Insecta</taxon>
        <taxon>Pterygota</taxon>
        <taxon>Neoptera</taxon>
        <taxon>Endopterygota</taxon>
        <taxon>Hymenoptera</taxon>
        <taxon>Apocrita</taxon>
        <taxon>Aculeata</taxon>
        <taxon>Apoidea</taxon>
        <taxon>Anthophila</taxon>
        <taxon>Apidae</taxon>
        <taxon>Melipona</taxon>
    </lineage>
</organism>
<dbReference type="AlphaFoldDB" id="A0AA40KJ81"/>
<dbReference type="Proteomes" id="UP001177670">
    <property type="component" value="Unassembled WGS sequence"/>
</dbReference>
<proteinExistence type="predicted"/>
<evidence type="ECO:0000313" key="2">
    <source>
        <dbReference type="Proteomes" id="UP001177670"/>
    </source>
</evidence>
<feature type="non-terminal residue" evidence="1">
    <location>
        <position position="158"/>
    </location>
</feature>
<accession>A0AA40KJ81</accession>